<dbReference type="GO" id="GO:0005525">
    <property type="term" value="F:GTP binding"/>
    <property type="evidence" value="ECO:0007669"/>
    <property type="project" value="InterPro"/>
</dbReference>
<proteinExistence type="inferred from homology"/>
<dbReference type="NCBIfam" id="TIGR00750">
    <property type="entry name" value="lao"/>
    <property type="match status" value="1"/>
</dbReference>
<dbReference type="GO" id="GO:0005737">
    <property type="term" value="C:cytoplasm"/>
    <property type="evidence" value="ECO:0007669"/>
    <property type="project" value="TreeGrafter"/>
</dbReference>
<dbReference type="CDD" id="cd03114">
    <property type="entry name" value="MMAA-like"/>
    <property type="match status" value="1"/>
</dbReference>
<dbReference type="SUPFAM" id="SSF52540">
    <property type="entry name" value="P-loop containing nucleoside triphosphate hydrolases"/>
    <property type="match status" value="1"/>
</dbReference>
<evidence type="ECO:0000256" key="1">
    <source>
        <dbReference type="ARBA" id="ARBA00009625"/>
    </source>
</evidence>
<evidence type="ECO:0000313" key="2">
    <source>
        <dbReference type="Proteomes" id="UP000887575"/>
    </source>
</evidence>
<comment type="similarity">
    <text evidence="1">Belongs to the SIMIBI class G3E GTPase family. ArgK/MeaB subfamily.</text>
</comment>
<evidence type="ECO:0000313" key="3">
    <source>
        <dbReference type="WBParaSite" id="MBELARI_LOCUS21778"/>
    </source>
</evidence>
<dbReference type="Gene3D" id="3.40.50.300">
    <property type="entry name" value="P-loop containing nucleotide triphosphate hydrolases"/>
    <property type="match status" value="1"/>
</dbReference>
<dbReference type="InterPro" id="IPR027417">
    <property type="entry name" value="P-loop_NTPase"/>
</dbReference>
<dbReference type="Gene3D" id="1.20.5.170">
    <property type="match status" value="1"/>
</dbReference>
<dbReference type="Gene3D" id="1.10.287.130">
    <property type="match status" value="1"/>
</dbReference>
<keyword evidence="2" id="KW-1185">Reference proteome</keyword>
<accession>A0AAF3J7Y2</accession>
<dbReference type="PANTHER" id="PTHR23408">
    <property type="entry name" value="METHYLMALONYL-COA MUTASE"/>
    <property type="match status" value="1"/>
</dbReference>
<organism evidence="2 3">
    <name type="scientific">Mesorhabditis belari</name>
    <dbReference type="NCBI Taxonomy" id="2138241"/>
    <lineage>
        <taxon>Eukaryota</taxon>
        <taxon>Metazoa</taxon>
        <taxon>Ecdysozoa</taxon>
        <taxon>Nematoda</taxon>
        <taxon>Chromadorea</taxon>
        <taxon>Rhabditida</taxon>
        <taxon>Rhabditina</taxon>
        <taxon>Rhabditomorpha</taxon>
        <taxon>Rhabditoidea</taxon>
        <taxon>Rhabditidae</taxon>
        <taxon>Mesorhabditinae</taxon>
        <taxon>Mesorhabditis</taxon>
    </lineage>
</organism>
<dbReference type="GO" id="GO:0003924">
    <property type="term" value="F:GTPase activity"/>
    <property type="evidence" value="ECO:0007669"/>
    <property type="project" value="InterPro"/>
</dbReference>
<dbReference type="Pfam" id="PF03308">
    <property type="entry name" value="MeaB"/>
    <property type="match status" value="1"/>
</dbReference>
<sequence length="392" mass="43462">MAVASTRCLLGTLQRTYATTQHYIPLSVKSVEKSRPIETLLDDYKKVHFDDTITADDQAVQHLKQELFRGSRSALASAITLVESRNPQKRARGNVLLQELLAAERKKHAEKGQDAMIYRIAISGSPGVGKSSFIETLGTELIEKRNKKVAILTVDPTSASTGGSLLGDLTRMQELSKNPRAFIRQSPTSGSLGGVTRGTHEAIILCEGAGYDVVIIETVGVGQSEYAVAEMCDLFCLLLSPAHGDELQGVKRGIMELADLLVVTKDDGDLETKAKITQAEYISALKFMRPRIRNWKPRVLRSSIMKPESVSKVCDEMYDFWEHISSNGTLMEKRKSQLTKWMWSHVRDEIMNVFSKHPRIASLTATLEQEVQSGKITPGLAAEKLIRVFFGI</sequence>
<dbReference type="Proteomes" id="UP000887575">
    <property type="component" value="Unassembled WGS sequence"/>
</dbReference>
<protein>
    <submittedName>
        <fullName evidence="3">Uncharacterized protein</fullName>
    </submittedName>
</protein>
<dbReference type="AlphaFoldDB" id="A0AAF3J7Y2"/>
<dbReference type="PANTHER" id="PTHR23408:SF3">
    <property type="entry name" value="METHYLMALONIC ACIDURIA TYPE A PROTEIN, MITOCHONDRIAL"/>
    <property type="match status" value="1"/>
</dbReference>
<dbReference type="NCBIfam" id="NF006958">
    <property type="entry name" value="PRK09435.1"/>
    <property type="match status" value="1"/>
</dbReference>
<dbReference type="WBParaSite" id="MBELARI_LOCUS21778">
    <property type="protein sequence ID" value="MBELARI_LOCUS21778"/>
    <property type="gene ID" value="MBELARI_LOCUS21778"/>
</dbReference>
<reference evidence="3" key="1">
    <citation type="submission" date="2024-02" db="UniProtKB">
        <authorList>
            <consortium name="WormBaseParasite"/>
        </authorList>
    </citation>
    <scope>IDENTIFICATION</scope>
</reference>
<dbReference type="InterPro" id="IPR005129">
    <property type="entry name" value="GTPase_ArgK"/>
</dbReference>
<name>A0AAF3J7Y2_9BILA</name>